<evidence type="ECO:0000313" key="2">
    <source>
        <dbReference type="Proteomes" id="UP001604277"/>
    </source>
</evidence>
<dbReference type="PANTHER" id="PTHR31579">
    <property type="entry name" value="OS03G0796600 PROTEIN"/>
    <property type="match status" value="1"/>
</dbReference>
<dbReference type="AlphaFoldDB" id="A0ABD1WYH0"/>
<organism evidence="1 2">
    <name type="scientific">Forsythia ovata</name>
    <dbReference type="NCBI Taxonomy" id="205694"/>
    <lineage>
        <taxon>Eukaryota</taxon>
        <taxon>Viridiplantae</taxon>
        <taxon>Streptophyta</taxon>
        <taxon>Embryophyta</taxon>
        <taxon>Tracheophyta</taxon>
        <taxon>Spermatophyta</taxon>
        <taxon>Magnoliopsida</taxon>
        <taxon>eudicotyledons</taxon>
        <taxon>Gunneridae</taxon>
        <taxon>Pentapetalae</taxon>
        <taxon>asterids</taxon>
        <taxon>lamiids</taxon>
        <taxon>Lamiales</taxon>
        <taxon>Oleaceae</taxon>
        <taxon>Forsythieae</taxon>
        <taxon>Forsythia</taxon>
    </lineage>
</organism>
<accession>A0ABD1WYH0</accession>
<dbReference type="Pfam" id="PF04720">
    <property type="entry name" value="PDDEXK_6"/>
    <property type="match status" value="1"/>
</dbReference>
<keyword evidence="2" id="KW-1185">Reference proteome</keyword>
<name>A0ABD1WYH0_9LAMI</name>
<comment type="caution">
    <text evidence="1">The sequence shown here is derived from an EMBL/GenBank/DDBJ whole genome shotgun (WGS) entry which is preliminary data.</text>
</comment>
<evidence type="ECO:0000313" key="1">
    <source>
        <dbReference type="EMBL" id="KAL2553733.1"/>
    </source>
</evidence>
<protein>
    <submittedName>
        <fullName evidence="1">Uncharacterized protein</fullName>
    </submittedName>
</protein>
<reference evidence="2" key="1">
    <citation type="submission" date="2024-07" db="EMBL/GenBank/DDBJ databases">
        <title>Two chromosome-level genome assemblies of Korean endemic species Abeliophyllum distichum and Forsythia ovata (Oleaceae).</title>
        <authorList>
            <person name="Jang H."/>
        </authorList>
    </citation>
    <scope>NUCLEOTIDE SEQUENCE [LARGE SCALE GENOMIC DNA]</scope>
</reference>
<dbReference type="PANTHER" id="PTHR31579:SF14">
    <property type="entry name" value="RNA POLYMERASE SUBUNIT BETA-BETA PROTEIN, PUTATIVE (DUF506)-RELATED"/>
    <property type="match status" value="1"/>
</dbReference>
<proteinExistence type="predicted"/>
<gene>
    <name evidence="1" type="ORF">Fot_07352</name>
</gene>
<dbReference type="Proteomes" id="UP001604277">
    <property type="component" value="Unassembled WGS sequence"/>
</dbReference>
<sequence>MFRRRRPSRPSFLRLKRHRVAPRLAANNVAALPHGLMRITKFKSSIPAWLTQGTVCVIFSSSMKTIHRTIYRRLVVNREYQPRSICPQERPETDYSGMYSRNAFPVAIWGSRGGRKADHLEKIVDVVLNAAKQSLKKKGMPFPPWCKADYVKAKWLSPYT</sequence>
<dbReference type="InterPro" id="IPR006502">
    <property type="entry name" value="PDDEXK-like"/>
</dbReference>
<dbReference type="EMBL" id="JBFOLJ010000002">
    <property type="protein sequence ID" value="KAL2553733.1"/>
    <property type="molecule type" value="Genomic_DNA"/>
</dbReference>